<dbReference type="InterPro" id="IPR002821">
    <property type="entry name" value="Hydantoinase_A"/>
</dbReference>
<dbReference type="GO" id="GO:0005829">
    <property type="term" value="C:cytosol"/>
    <property type="evidence" value="ECO:0007669"/>
    <property type="project" value="TreeGrafter"/>
</dbReference>
<dbReference type="Pfam" id="PF01968">
    <property type="entry name" value="Hydantoinase_A"/>
    <property type="match status" value="1"/>
</dbReference>
<accession>A0AAN1ENK6</accession>
<dbReference type="AlphaFoldDB" id="A0AAN1ENK6"/>
<dbReference type="InterPro" id="IPR043129">
    <property type="entry name" value="ATPase_NBD"/>
</dbReference>
<dbReference type="PANTHER" id="PTHR11365:SF23">
    <property type="entry name" value="HYPOTHETICAL 5-OXOPROLINASE (EUROFUNG)-RELATED"/>
    <property type="match status" value="1"/>
</dbReference>
<dbReference type="InterPro" id="IPR049517">
    <property type="entry name" value="ACX-like_C"/>
</dbReference>
<evidence type="ECO:0000259" key="3">
    <source>
        <dbReference type="Pfam" id="PF19278"/>
    </source>
</evidence>
<proteinExistence type="predicted"/>
<protein>
    <submittedName>
        <fullName evidence="4">Hydantoinase A/oxoprolinase protein</fullName>
    </submittedName>
</protein>
<dbReference type="RefSeq" id="WP_020919890.1">
    <property type="nucleotide sequence ID" value="NZ_CP020911.1"/>
</dbReference>
<feature type="domain" description="Hydantoinase A/oxoprolinase" evidence="1">
    <location>
        <begin position="206"/>
        <end position="497"/>
    </location>
</feature>
<evidence type="ECO:0000259" key="1">
    <source>
        <dbReference type="Pfam" id="PF01968"/>
    </source>
</evidence>
<keyword evidence="4" id="KW-0614">Plasmid</keyword>
<evidence type="ECO:0000259" key="2">
    <source>
        <dbReference type="Pfam" id="PF05378"/>
    </source>
</evidence>
<feature type="domain" description="Hydantoinase/oxoprolinase N-terminal" evidence="2">
    <location>
        <begin position="4"/>
        <end position="185"/>
    </location>
</feature>
<dbReference type="GO" id="GO:0006749">
    <property type="term" value="P:glutathione metabolic process"/>
    <property type="evidence" value="ECO:0007669"/>
    <property type="project" value="TreeGrafter"/>
</dbReference>
<evidence type="ECO:0000313" key="5">
    <source>
        <dbReference type="Proteomes" id="UP000194159"/>
    </source>
</evidence>
<feature type="domain" description="Acetophenone carboxylase-like C-terminal" evidence="3">
    <location>
        <begin position="539"/>
        <end position="682"/>
    </location>
</feature>
<dbReference type="Proteomes" id="UP000194159">
    <property type="component" value="Plasmid pRetNXC12e"/>
</dbReference>
<dbReference type="Pfam" id="PF05378">
    <property type="entry name" value="Hydant_A_N"/>
    <property type="match status" value="1"/>
</dbReference>
<dbReference type="EMBL" id="CP020911">
    <property type="protein sequence ID" value="ARQ13813.1"/>
    <property type="molecule type" value="Genomic_DNA"/>
</dbReference>
<gene>
    <name evidence="4" type="ORF">NXC12_PE00216</name>
</gene>
<reference evidence="4 5" key="1">
    <citation type="submission" date="2017-04" db="EMBL/GenBank/DDBJ databases">
        <title>Complete genome sequences of Rhizobium genomic linages associated to common bean (phaseolus vulgaris).</title>
        <authorList>
            <person name="Santamaria R.I."/>
            <person name="Bustos P."/>
            <person name="Perez-Carrascal O."/>
            <person name="Martinez-Flores I."/>
            <person name="Juarez S."/>
            <person name="Lozano L."/>
            <person name="Miranda F."/>
            <person name="Vinuesa P."/>
            <person name="Martinez-Romero E."/>
            <person name="Cevallos M.A."/>
            <person name="Romero D."/>
            <person name="Davila G."/>
            <person name="Gonzalez V."/>
        </authorList>
    </citation>
    <scope>NUCLEOTIDE SEQUENCE [LARGE SCALE GENOMIC DNA]</scope>
    <source>
        <strain evidence="4 5">NXC12</strain>
        <plasmid evidence="5">pretnxc12e</plasmid>
    </source>
</reference>
<dbReference type="PANTHER" id="PTHR11365">
    <property type="entry name" value="5-OXOPROLINASE RELATED"/>
    <property type="match status" value="1"/>
</dbReference>
<dbReference type="InterPro" id="IPR045079">
    <property type="entry name" value="Oxoprolinase-like"/>
</dbReference>
<dbReference type="GO" id="GO:0017168">
    <property type="term" value="F:5-oxoprolinase (ATP-hydrolyzing) activity"/>
    <property type="evidence" value="ECO:0007669"/>
    <property type="project" value="TreeGrafter"/>
</dbReference>
<dbReference type="Pfam" id="PF19278">
    <property type="entry name" value="Hydant_A_C"/>
    <property type="match status" value="1"/>
</dbReference>
<geneLocation type="plasmid" evidence="5">
    <name>pretnxc12e</name>
</geneLocation>
<sequence>MSYRIAVDTGGTFTDVVVADPRHNLTVNKALTDHSRVFNGIKEALAVTAAGLGVSLDDLLSETSIFIYATTRATNAIIEGKTARTAFLTTRGFKDTLVLREGGRPNAYDFSTPYPAPYVPRRLSFELDERIDAEGNVVTPLDEDQVRQVLRTLKSRDIEAIGVSLLWSIANSDHERRVGELIAEELPGIPFTLSHGVNPVIREYRRASSAVIDASLKPLMQTHLSNLEVDLKAAGFKGELLAATSFGGVMSAEALGERPIYSTRSGPSMAPIAGKVYGQAELGARDVIICDTGGTSFDVSMIRNGDVVFTRETWLGGRFLGHLTGLSSVDARSIGAGGGSIAWVDPGGLLRVGPQSAGSQPGPAAYGNGGEMPTVTDAATVLGYLNPTNFLGGRLTLDVEASRRAIDTVAGPLGISVEDAAIGIMKIASEAMVQAVQEITVNEGVDPRECLMVAGGGAAGLNIAAVVREIGAKHVLIPRTAGGLSACGAQFSDIISEYSATLLLDTRSFDLARANQVLAGLDLQMDGVAKDLEARGAISIERRYFVEARYEGQAWELEVPLRGNRFEGQAAIDQLIEDFHAVHDRVFAVTDPGSAVEVLFWKARLTAVVEKPSLVAGSEGGSDSARSHRTAHFGETGSVEIGAYDGPTLRVGSRIAGPAVIEEPTTTIVVYPGMTATVTPHRNYLIETGV</sequence>
<dbReference type="InterPro" id="IPR008040">
    <property type="entry name" value="Hydant_A_N"/>
</dbReference>
<name>A0AAN1ENK6_RHIET</name>
<evidence type="ECO:0000313" key="4">
    <source>
        <dbReference type="EMBL" id="ARQ13813.1"/>
    </source>
</evidence>
<dbReference type="SUPFAM" id="SSF53067">
    <property type="entry name" value="Actin-like ATPase domain"/>
    <property type="match status" value="1"/>
</dbReference>
<organism evidence="4 5">
    <name type="scientific">Rhizobium etli</name>
    <dbReference type="NCBI Taxonomy" id="29449"/>
    <lineage>
        <taxon>Bacteria</taxon>
        <taxon>Pseudomonadati</taxon>
        <taxon>Pseudomonadota</taxon>
        <taxon>Alphaproteobacteria</taxon>
        <taxon>Hyphomicrobiales</taxon>
        <taxon>Rhizobiaceae</taxon>
        <taxon>Rhizobium/Agrobacterium group</taxon>
        <taxon>Rhizobium</taxon>
    </lineage>
</organism>